<dbReference type="EMBL" id="CAMXCT010001849">
    <property type="protein sequence ID" value="CAI3993580.1"/>
    <property type="molecule type" value="Genomic_DNA"/>
</dbReference>
<feature type="compositionally biased region" description="Low complexity" evidence="2">
    <location>
        <begin position="365"/>
        <end position="375"/>
    </location>
</feature>
<dbReference type="Proteomes" id="UP001152797">
    <property type="component" value="Unassembled WGS sequence"/>
</dbReference>
<evidence type="ECO:0000313" key="3">
    <source>
        <dbReference type="EMBL" id="CAI3993580.1"/>
    </source>
</evidence>
<reference evidence="3" key="1">
    <citation type="submission" date="2022-10" db="EMBL/GenBank/DDBJ databases">
        <authorList>
            <person name="Chen Y."/>
            <person name="Dougan E. K."/>
            <person name="Chan C."/>
            <person name="Rhodes N."/>
            <person name="Thang M."/>
        </authorList>
    </citation>
    <scope>NUCLEOTIDE SEQUENCE</scope>
</reference>
<reference evidence="4" key="2">
    <citation type="submission" date="2024-04" db="EMBL/GenBank/DDBJ databases">
        <authorList>
            <person name="Chen Y."/>
            <person name="Shah S."/>
            <person name="Dougan E. K."/>
            <person name="Thang M."/>
            <person name="Chan C."/>
        </authorList>
    </citation>
    <scope>NUCLEOTIDE SEQUENCE [LARGE SCALE GENOMIC DNA]</scope>
</reference>
<keyword evidence="1" id="KW-0175">Coiled coil</keyword>
<name>A0A9P1CLE6_9DINO</name>
<dbReference type="AlphaFoldDB" id="A0A9P1CLE6"/>
<keyword evidence="5" id="KW-1185">Reference proteome</keyword>
<gene>
    <name evidence="3" type="ORF">C1SCF055_LOCUS20314</name>
</gene>
<evidence type="ECO:0000313" key="4">
    <source>
        <dbReference type="EMBL" id="CAL1146955.1"/>
    </source>
</evidence>
<proteinExistence type="predicted"/>
<dbReference type="OrthoDB" id="446355at2759"/>
<evidence type="ECO:0000313" key="5">
    <source>
        <dbReference type="Proteomes" id="UP001152797"/>
    </source>
</evidence>
<accession>A0A9P1CLE6</accession>
<evidence type="ECO:0000256" key="2">
    <source>
        <dbReference type="SAM" id="MobiDB-lite"/>
    </source>
</evidence>
<sequence length="424" mass="48413">MPDCRWVVDAKHYSASKVSAHDVDKLLSDKKSHRAEIGILMVYVDGSCSLPISPNVQKMAEQHGILIVPYTGQNPDKNCMAHLKMIKKRANISPQVQKSMKLIDAGQEEGEVQGESEKITETVKETVDVVVMDIEEQVKDLKAAVSELEDKLYECQDDQQAFRRQQLWSLKSQIGDQRAAAAKEECFVGWPNQATSDQRSQFVLWCLQAAGLSAEMCQISHTAKSSELSRMSIVYFKQSWVRAQLDKWFKDEYINKKRPLNFYVNGTHTNDQMKMRPQIGLWGRLKAEPIKIVLKALDIAHEKGQLRTDLSKLKPYWGHDAIHDDYYTYCWVHFSVRDVRATVFLDNTIFQNVADHWMEALDEVGSGNNKGQANKGKGKGKGKSKTFDTPAGNYPFDYKLASVQDWRYDEHVNKRKEDEDSLDS</sequence>
<feature type="region of interest" description="Disordered" evidence="2">
    <location>
        <begin position="364"/>
        <end position="396"/>
    </location>
</feature>
<protein>
    <submittedName>
        <fullName evidence="3">Uncharacterized protein</fullName>
    </submittedName>
</protein>
<dbReference type="EMBL" id="CAMXCT030001849">
    <property type="protein sequence ID" value="CAL4780892.1"/>
    <property type="molecule type" value="Genomic_DNA"/>
</dbReference>
<comment type="caution">
    <text evidence="3">The sequence shown here is derived from an EMBL/GenBank/DDBJ whole genome shotgun (WGS) entry which is preliminary data.</text>
</comment>
<organism evidence="3">
    <name type="scientific">Cladocopium goreaui</name>
    <dbReference type="NCBI Taxonomy" id="2562237"/>
    <lineage>
        <taxon>Eukaryota</taxon>
        <taxon>Sar</taxon>
        <taxon>Alveolata</taxon>
        <taxon>Dinophyceae</taxon>
        <taxon>Suessiales</taxon>
        <taxon>Symbiodiniaceae</taxon>
        <taxon>Cladocopium</taxon>
    </lineage>
</organism>
<dbReference type="EMBL" id="CAMXCT020001849">
    <property type="protein sequence ID" value="CAL1146955.1"/>
    <property type="molecule type" value="Genomic_DNA"/>
</dbReference>
<evidence type="ECO:0000256" key="1">
    <source>
        <dbReference type="SAM" id="Coils"/>
    </source>
</evidence>
<feature type="coiled-coil region" evidence="1">
    <location>
        <begin position="131"/>
        <end position="158"/>
    </location>
</feature>